<keyword evidence="2" id="KW-0472">Membrane</keyword>
<organism evidence="3">
    <name type="scientific">Lichtheimia ramosa</name>
    <dbReference type="NCBI Taxonomy" id="688394"/>
    <lineage>
        <taxon>Eukaryota</taxon>
        <taxon>Fungi</taxon>
        <taxon>Fungi incertae sedis</taxon>
        <taxon>Mucoromycota</taxon>
        <taxon>Mucoromycotina</taxon>
        <taxon>Mucoromycetes</taxon>
        <taxon>Mucorales</taxon>
        <taxon>Lichtheimiaceae</taxon>
        <taxon>Lichtheimia</taxon>
    </lineage>
</organism>
<keyword evidence="2" id="KW-1133">Transmembrane helix</keyword>
<dbReference type="PANTHER" id="PTHR28258">
    <property type="entry name" value="VACUOLAR SEGREGATION PROTEIN 7"/>
    <property type="match status" value="1"/>
</dbReference>
<feature type="compositionally biased region" description="Low complexity" evidence="1">
    <location>
        <begin position="82"/>
        <end position="94"/>
    </location>
</feature>
<dbReference type="GO" id="GO:0010513">
    <property type="term" value="P:positive regulation of phosphatidylinositol biosynthetic process"/>
    <property type="evidence" value="ECO:0007669"/>
    <property type="project" value="TreeGrafter"/>
</dbReference>
<dbReference type="OrthoDB" id="1204at2759"/>
<feature type="compositionally biased region" description="Low complexity" evidence="1">
    <location>
        <begin position="59"/>
        <end position="74"/>
    </location>
</feature>
<feature type="compositionally biased region" description="Polar residues" evidence="1">
    <location>
        <begin position="98"/>
        <end position="112"/>
    </location>
</feature>
<feature type="compositionally biased region" description="Pro residues" evidence="1">
    <location>
        <begin position="31"/>
        <end position="46"/>
    </location>
</feature>
<dbReference type="AlphaFoldDB" id="A0A077WWC4"/>
<dbReference type="GO" id="GO:0070772">
    <property type="term" value="C:PAS complex"/>
    <property type="evidence" value="ECO:0007669"/>
    <property type="project" value="TreeGrafter"/>
</dbReference>
<dbReference type="InterPro" id="IPR024260">
    <property type="entry name" value="Vac7"/>
</dbReference>
<dbReference type="GO" id="GO:0000011">
    <property type="term" value="P:vacuole inheritance"/>
    <property type="evidence" value="ECO:0007669"/>
    <property type="project" value="TreeGrafter"/>
</dbReference>
<feature type="region of interest" description="Disordered" evidence="1">
    <location>
        <begin position="149"/>
        <end position="298"/>
    </location>
</feature>
<keyword evidence="2" id="KW-0812">Transmembrane</keyword>
<feature type="compositionally biased region" description="Low complexity" evidence="1">
    <location>
        <begin position="172"/>
        <end position="186"/>
    </location>
</feature>
<dbReference type="GO" id="GO:0000329">
    <property type="term" value="C:fungal-type vacuole membrane"/>
    <property type="evidence" value="ECO:0007669"/>
    <property type="project" value="TreeGrafter"/>
</dbReference>
<evidence type="ECO:0000256" key="2">
    <source>
        <dbReference type="SAM" id="Phobius"/>
    </source>
</evidence>
<accession>A0A077WWC4</accession>
<feature type="transmembrane region" description="Helical" evidence="2">
    <location>
        <begin position="510"/>
        <end position="531"/>
    </location>
</feature>
<dbReference type="PANTHER" id="PTHR28258:SF1">
    <property type="entry name" value="VACUOLAR SEGREGATION PROTEIN 7"/>
    <property type="match status" value="1"/>
</dbReference>
<dbReference type="Pfam" id="PF12751">
    <property type="entry name" value="Vac7"/>
    <property type="match status" value="1"/>
</dbReference>
<reference evidence="3" key="1">
    <citation type="journal article" date="2014" name="Genome Announc.">
        <title>De novo whole-genome sequence and genome annotation of Lichtheimia ramosa.</title>
        <authorList>
            <person name="Linde J."/>
            <person name="Schwartze V."/>
            <person name="Binder U."/>
            <person name="Lass-Florl C."/>
            <person name="Voigt K."/>
            <person name="Horn F."/>
        </authorList>
    </citation>
    <scope>NUCLEOTIDE SEQUENCE</scope>
    <source>
        <strain evidence="3">JMRC FSU:6197</strain>
    </source>
</reference>
<dbReference type="EMBL" id="LK023346">
    <property type="protein sequence ID" value="CDS11107.1"/>
    <property type="molecule type" value="Genomic_DNA"/>
</dbReference>
<sequence>MSDKHYSTTTTSNQVDNTRIPPTPVVAVHEPPMPPSSPPPPRPGPPHSSINPSLSSHVTTGEPTMTEGGTTPTTVQSHGDPSSTGTSTTTTTEKTPSRQPSSRTLNAQQRRSLITKFATIHTDKYPENLRREFPMSNFDRNLTVEKARFEPQPLNHDTNNTTTSHHHPKDGTTPPATTPSSSSSPPTHEHLQASSSYHRPTTASSPTSYTTNHSITPSASSTTGLHTTSSTYSVNGNGTGVTSTSTAPTSTPAGAGNGSAKPIMQPTKSRSEGDRTCRTNKKRRRPPPPVSGTATPAEVFHRNLIDAVSNVEDSDENEHYVYSYGGATTIDPTSYHSDLGYHRPQSIRSSPPSSHHPESKWLAPWTSTASFFSDLFRLNSNHSQRLPITTRSSSLTTHGMADDEAEAAYQPHHRPKLRNYVIPKQHPYAEPWANDHHHWYDSKRNITTTTPSHPHPPPPPAASRHRQRIYPWAYHTDGYSSDDEDTPLMMGRSLRSSKRSRRKKRVCSRVFRNTMIAFLFLVLATCFLVLYRAKPLMDISVDMGRVLASDKELIFDLRVKANNWNWWTVRVADADISMFAFSQVVPMSNNSVIHGVDPAEYLGSFYRFDEPLAFPPAMLSREQVEASSQIRIKSPGADKSGNERWSRIIRYPYGLVARGVLKYRPLPFTGAYSQSVAICDVARVEPISGVISEDPDQSYCLKHA</sequence>
<evidence type="ECO:0000313" key="3">
    <source>
        <dbReference type="EMBL" id="CDS11107.1"/>
    </source>
</evidence>
<feature type="compositionally biased region" description="Low complexity" evidence="1">
    <location>
        <begin position="218"/>
        <end position="254"/>
    </location>
</feature>
<dbReference type="GO" id="GO:1903778">
    <property type="term" value="P:protein localization to vacuolar membrane"/>
    <property type="evidence" value="ECO:0007669"/>
    <property type="project" value="TreeGrafter"/>
</dbReference>
<proteinExistence type="predicted"/>
<feature type="region of interest" description="Disordered" evidence="1">
    <location>
        <begin position="444"/>
        <end position="464"/>
    </location>
</feature>
<evidence type="ECO:0000256" key="1">
    <source>
        <dbReference type="SAM" id="MobiDB-lite"/>
    </source>
</evidence>
<feature type="region of interest" description="Disordered" evidence="1">
    <location>
        <begin position="1"/>
        <end position="112"/>
    </location>
</feature>
<feature type="compositionally biased region" description="Low complexity" evidence="1">
    <location>
        <begin position="200"/>
        <end position="211"/>
    </location>
</feature>
<protein>
    <submittedName>
        <fullName evidence="3">Uncharacterized protein</fullName>
    </submittedName>
</protein>
<gene>
    <name evidence="3" type="ORF">LRAMOSA03370</name>
</gene>
<feature type="compositionally biased region" description="Polar residues" evidence="1">
    <location>
        <begin position="7"/>
        <end position="17"/>
    </location>
</feature>
<name>A0A077WWC4_9FUNG</name>